<organism evidence="2 3">
    <name type="scientific">Zalerion maritima</name>
    <dbReference type="NCBI Taxonomy" id="339359"/>
    <lineage>
        <taxon>Eukaryota</taxon>
        <taxon>Fungi</taxon>
        <taxon>Dikarya</taxon>
        <taxon>Ascomycota</taxon>
        <taxon>Pezizomycotina</taxon>
        <taxon>Sordariomycetes</taxon>
        <taxon>Lulworthiomycetidae</taxon>
        <taxon>Lulworthiales</taxon>
        <taxon>Lulworthiaceae</taxon>
        <taxon>Zalerion</taxon>
    </lineage>
</organism>
<keyword evidence="3" id="KW-1185">Reference proteome</keyword>
<evidence type="ECO:0000313" key="3">
    <source>
        <dbReference type="Proteomes" id="UP001201980"/>
    </source>
</evidence>
<feature type="region of interest" description="Disordered" evidence="1">
    <location>
        <begin position="146"/>
        <end position="180"/>
    </location>
</feature>
<evidence type="ECO:0000256" key="1">
    <source>
        <dbReference type="SAM" id="MobiDB-lite"/>
    </source>
</evidence>
<evidence type="ECO:0000313" key="2">
    <source>
        <dbReference type="EMBL" id="KAJ2906426.1"/>
    </source>
</evidence>
<comment type="caution">
    <text evidence="2">The sequence shown here is derived from an EMBL/GenBank/DDBJ whole genome shotgun (WGS) entry which is preliminary data.</text>
</comment>
<dbReference type="EMBL" id="JAKWBI020000014">
    <property type="protein sequence ID" value="KAJ2906426.1"/>
    <property type="molecule type" value="Genomic_DNA"/>
</dbReference>
<reference evidence="2" key="1">
    <citation type="submission" date="2022-07" db="EMBL/GenBank/DDBJ databases">
        <title>Draft genome sequence of Zalerion maritima ATCC 34329, a (micro)plastics degrading marine fungus.</title>
        <authorList>
            <person name="Paco A."/>
            <person name="Goncalves M.F.M."/>
            <person name="Rocha-Santos T.A.P."/>
            <person name="Alves A."/>
        </authorList>
    </citation>
    <scope>NUCLEOTIDE SEQUENCE</scope>
    <source>
        <strain evidence="2">ATCC 34329</strain>
    </source>
</reference>
<dbReference type="AlphaFoldDB" id="A0AAD5S5E3"/>
<sequence length="244" mass="26013">MPPRGRTRKRHPDGPVAIPIPSSFRKHHAQLSPFARSHLPPRMPVLGSVAKLQALGEAQLDELCEDVVVLLPLWGIGIPAHTLLGAQPTQATIGDNNAGSTPTTSPANTNPFTISHNGTPLHSLPGSGTNTPTAAQAIQVSVQTLPGVPPPSHHPSHGAQPPGGVVGGNGNPNHSDMRPPTEADAIALVPNIPLWLAGAPRKRNESRVKLARSFMAGFDGMKALVWDVTLELERRWPLREQEDW</sequence>
<accession>A0AAD5S5E3</accession>
<proteinExistence type="predicted"/>
<dbReference type="Proteomes" id="UP001201980">
    <property type="component" value="Unassembled WGS sequence"/>
</dbReference>
<gene>
    <name evidence="2" type="ORF">MKZ38_001786</name>
</gene>
<protein>
    <submittedName>
        <fullName evidence="2">Uncharacterized protein</fullName>
    </submittedName>
</protein>
<name>A0AAD5S5E3_9PEZI</name>